<feature type="region of interest" description="Disordered" evidence="1">
    <location>
        <begin position="1"/>
        <end position="22"/>
    </location>
</feature>
<evidence type="ECO:0000313" key="2">
    <source>
        <dbReference type="EMBL" id="VVC90515.1"/>
    </source>
</evidence>
<keyword evidence="3" id="KW-1185">Reference proteome</keyword>
<accession>A0A5E4PWW4</accession>
<dbReference type="Proteomes" id="UP000324832">
    <property type="component" value="Unassembled WGS sequence"/>
</dbReference>
<gene>
    <name evidence="2" type="ORF">LSINAPIS_LOCUS3405</name>
</gene>
<reference evidence="2 3" key="1">
    <citation type="submission" date="2017-07" db="EMBL/GenBank/DDBJ databases">
        <authorList>
            <person name="Talla V."/>
            <person name="Backstrom N."/>
        </authorList>
    </citation>
    <scope>NUCLEOTIDE SEQUENCE [LARGE SCALE GENOMIC DNA]</scope>
</reference>
<dbReference type="EMBL" id="FZQP02000815">
    <property type="protein sequence ID" value="VVC90515.1"/>
    <property type="molecule type" value="Genomic_DNA"/>
</dbReference>
<protein>
    <submittedName>
        <fullName evidence="2">Uncharacterized protein</fullName>
    </submittedName>
</protein>
<proteinExistence type="predicted"/>
<evidence type="ECO:0000256" key="1">
    <source>
        <dbReference type="SAM" id="MobiDB-lite"/>
    </source>
</evidence>
<organism evidence="2 3">
    <name type="scientific">Leptidea sinapis</name>
    <dbReference type="NCBI Taxonomy" id="189913"/>
    <lineage>
        <taxon>Eukaryota</taxon>
        <taxon>Metazoa</taxon>
        <taxon>Ecdysozoa</taxon>
        <taxon>Arthropoda</taxon>
        <taxon>Hexapoda</taxon>
        <taxon>Insecta</taxon>
        <taxon>Pterygota</taxon>
        <taxon>Neoptera</taxon>
        <taxon>Endopterygota</taxon>
        <taxon>Lepidoptera</taxon>
        <taxon>Glossata</taxon>
        <taxon>Ditrysia</taxon>
        <taxon>Papilionoidea</taxon>
        <taxon>Pieridae</taxon>
        <taxon>Dismorphiinae</taxon>
        <taxon>Leptidea</taxon>
    </lineage>
</organism>
<name>A0A5E4PWW4_9NEOP</name>
<dbReference type="AlphaFoldDB" id="A0A5E4PWW4"/>
<evidence type="ECO:0000313" key="3">
    <source>
        <dbReference type="Proteomes" id="UP000324832"/>
    </source>
</evidence>
<sequence>MFTSAGGHVFRSGHPQHGVRGAAGHVNHHITHRDRDRLKVRAMKVTHYRTEMSGICTRPRSSAARTRNVEVVQSAPSSIDPQLTFSVRNGYGNI</sequence>